<evidence type="ECO:0000256" key="7">
    <source>
        <dbReference type="ARBA" id="ARBA00022927"/>
    </source>
</evidence>
<name>A0A2P1PUX7_9GAMM</name>
<keyword evidence="3" id="KW-0813">Transport</keyword>
<dbReference type="RefSeq" id="WP_106892559.1">
    <property type="nucleotide sequence ID" value="NZ_CP027860.1"/>
</dbReference>
<feature type="signal peptide" evidence="11">
    <location>
        <begin position="1"/>
        <end position="17"/>
    </location>
</feature>
<dbReference type="EMBL" id="CP027860">
    <property type="protein sequence ID" value="AVP98639.1"/>
    <property type="molecule type" value="Genomic_DNA"/>
</dbReference>
<keyword evidence="6" id="KW-0812">Transmembrane</keyword>
<feature type="compositionally biased region" description="Basic and acidic residues" evidence="10">
    <location>
        <begin position="154"/>
        <end position="170"/>
    </location>
</feature>
<dbReference type="InterPro" id="IPR051045">
    <property type="entry name" value="TonB-dependent_transducer"/>
</dbReference>
<evidence type="ECO:0000256" key="2">
    <source>
        <dbReference type="ARBA" id="ARBA00006555"/>
    </source>
</evidence>
<dbReference type="GO" id="GO:0055085">
    <property type="term" value="P:transmembrane transport"/>
    <property type="evidence" value="ECO:0007669"/>
    <property type="project" value="InterPro"/>
</dbReference>
<feature type="region of interest" description="Disordered" evidence="10">
    <location>
        <begin position="147"/>
        <end position="225"/>
    </location>
</feature>
<dbReference type="InterPro" id="IPR037682">
    <property type="entry name" value="TonB_C"/>
</dbReference>
<evidence type="ECO:0000256" key="6">
    <source>
        <dbReference type="ARBA" id="ARBA00022692"/>
    </source>
</evidence>
<comment type="similarity">
    <text evidence="2">Belongs to the TonB family.</text>
</comment>
<evidence type="ECO:0000256" key="1">
    <source>
        <dbReference type="ARBA" id="ARBA00004383"/>
    </source>
</evidence>
<dbReference type="InterPro" id="IPR006260">
    <property type="entry name" value="TonB/TolA_C"/>
</dbReference>
<dbReference type="GO" id="GO:0015031">
    <property type="term" value="P:protein transport"/>
    <property type="evidence" value="ECO:0007669"/>
    <property type="project" value="UniProtKB-KW"/>
</dbReference>
<dbReference type="OrthoDB" id="1628901at2"/>
<reference evidence="13 14" key="1">
    <citation type="submission" date="2018-03" db="EMBL/GenBank/DDBJ databases">
        <title>Ahniella affigens gen. nov., sp. nov., a gammaproteobacterium isolated from sandy soil near a stream.</title>
        <authorList>
            <person name="Ko Y."/>
            <person name="Kim J.-H."/>
        </authorList>
    </citation>
    <scope>NUCLEOTIDE SEQUENCE [LARGE SCALE GENOMIC DNA]</scope>
    <source>
        <strain evidence="13 14">D13</strain>
    </source>
</reference>
<evidence type="ECO:0000256" key="9">
    <source>
        <dbReference type="ARBA" id="ARBA00023136"/>
    </source>
</evidence>
<gene>
    <name evidence="13" type="ORF">C7S18_16235</name>
</gene>
<accession>A0A2P1PUX7</accession>
<keyword evidence="4" id="KW-1003">Cell membrane</keyword>
<dbReference type="AlphaFoldDB" id="A0A2P1PUX7"/>
<dbReference type="PANTHER" id="PTHR33446">
    <property type="entry name" value="PROTEIN TONB-RELATED"/>
    <property type="match status" value="1"/>
</dbReference>
<keyword evidence="9" id="KW-0472">Membrane</keyword>
<keyword evidence="11" id="KW-0732">Signal</keyword>
<comment type="subcellular location">
    <subcellularLocation>
        <location evidence="1">Cell inner membrane</location>
        <topology evidence="1">Single-pass membrane protein</topology>
        <orientation evidence="1">Periplasmic side</orientation>
    </subcellularLocation>
</comment>
<evidence type="ECO:0000256" key="4">
    <source>
        <dbReference type="ARBA" id="ARBA00022475"/>
    </source>
</evidence>
<feature type="region of interest" description="Disordered" evidence="10">
    <location>
        <begin position="29"/>
        <end position="53"/>
    </location>
</feature>
<dbReference type="Gene3D" id="3.30.1150.10">
    <property type="match status" value="1"/>
</dbReference>
<organism evidence="13 14">
    <name type="scientific">Ahniella affigens</name>
    <dbReference type="NCBI Taxonomy" id="2021234"/>
    <lineage>
        <taxon>Bacteria</taxon>
        <taxon>Pseudomonadati</taxon>
        <taxon>Pseudomonadota</taxon>
        <taxon>Gammaproteobacteria</taxon>
        <taxon>Lysobacterales</taxon>
        <taxon>Rhodanobacteraceae</taxon>
        <taxon>Ahniella</taxon>
    </lineage>
</organism>
<keyword evidence="7" id="KW-0653">Protein transport</keyword>
<keyword evidence="5" id="KW-0997">Cell inner membrane</keyword>
<dbReference type="NCBIfam" id="TIGR01352">
    <property type="entry name" value="tonB_Cterm"/>
    <property type="match status" value="1"/>
</dbReference>
<keyword evidence="8" id="KW-1133">Transmembrane helix</keyword>
<evidence type="ECO:0000313" key="14">
    <source>
        <dbReference type="Proteomes" id="UP000241074"/>
    </source>
</evidence>
<feature type="compositionally biased region" description="Low complexity" evidence="10">
    <location>
        <begin position="29"/>
        <end position="49"/>
    </location>
</feature>
<feature type="domain" description="TonB C-terminal" evidence="12">
    <location>
        <begin position="222"/>
        <end position="313"/>
    </location>
</feature>
<dbReference type="PROSITE" id="PS51257">
    <property type="entry name" value="PROKAR_LIPOPROTEIN"/>
    <property type="match status" value="1"/>
</dbReference>
<sequence length="313" mass="33478">MPTITRKLLPAALIAVAALTACGKKEAEQAAPQQAAGPEAGASPQAAPANATKSVEQLLADARRADAENRTLAPPGNNAMEYYLAVLAQEPQNDRAVSALIDLFPLGATQAESEIADRNMDEAQRIVDLLDRANPDSYSVSRLKSKLNAARTQIQREEERRLAQEAEATRRAQAAAEPAPAPATTQPVASATRPASTPEPSTTTPPPAAQPTPEPEPAKPVLPSRDAVLVRTVRPSYPPKAARARQEGWVEVQFTVGADGKVADVKVVRGDPARVFDREAIRAVQQWEFQPAIRDGQPAAMNMTRRIEFKLGG</sequence>
<evidence type="ECO:0000256" key="3">
    <source>
        <dbReference type="ARBA" id="ARBA00022448"/>
    </source>
</evidence>
<protein>
    <submittedName>
        <fullName evidence="13">Energy transducer TonB</fullName>
    </submittedName>
</protein>
<reference evidence="13 14" key="2">
    <citation type="submission" date="2018-03" db="EMBL/GenBank/DDBJ databases">
        <authorList>
            <person name="Keele B.F."/>
        </authorList>
    </citation>
    <scope>NUCLEOTIDE SEQUENCE [LARGE SCALE GENOMIC DNA]</scope>
    <source>
        <strain evidence="13 14">D13</strain>
    </source>
</reference>
<evidence type="ECO:0000313" key="13">
    <source>
        <dbReference type="EMBL" id="AVP98639.1"/>
    </source>
</evidence>
<dbReference type="PROSITE" id="PS52015">
    <property type="entry name" value="TONB_CTD"/>
    <property type="match status" value="1"/>
</dbReference>
<feature type="compositionally biased region" description="Pro residues" evidence="10">
    <location>
        <begin position="203"/>
        <end position="220"/>
    </location>
</feature>
<proteinExistence type="inferred from homology"/>
<evidence type="ECO:0000256" key="5">
    <source>
        <dbReference type="ARBA" id="ARBA00022519"/>
    </source>
</evidence>
<dbReference type="Pfam" id="PF03544">
    <property type="entry name" value="TonB_C"/>
    <property type="match status" value="1"/>
</dbReference>
<evidence type="ECO:0000256" key="8">
    <source>
        <dbReference type="ARBA" id="ARBA00022989"/>
    </source>
</evidence>
<feature type="compositionally biased region" description="Low complexity" evidence="10">
    <location>
        <begin position="171"/>
        <end position="202"/>
    </location>
</feature>
<keyword evidence="14" id="KW-1185">Reference proteome</keyword>
<feature type="chain" id="PRO_5015111016" evidence="11">
    <location>
        <begin position="18"/>
        <end position="313"/>
    </location>
</feature>
<evidence type="ECO:0000256" key="11">
    <source>
        <dbReference type="SAM" id="SignalP"/>
    </source>
</evidence>
<dbReference type="GO" id="GO:0005886">
    <property type="term" value="C:plasma membrane"/>
    <property type="evidence" value="ECO:0007669"/>
    <property type="project" value="UniProtKB-SubCell"/>
</dbReference>
<evidence type="ECO:0000259" key="12">
    <source>
        <dbReference type="PROSITE" id="PS52015"/>
    </source>
</evidence>
<dbReference type="KEGG" id="xba:C7S18_16235"/>
<dbReference type="Proteomes" id="UP000241074">
    <property type="component" value="Chromosome"/>
</dbReference>
<evidence type="ECO:0000256" key="10">
    <source>
        <dbReference type="SAM" id="MobiDB-lite"/>
    </source>
</evidence>
<dbReference type="SUPFAM" id="SSF74653">
    <property type="entry name" value="TolA/TonB C-terminal domain"/>
    <property type="match status" value="1"/>
</dbReference>